<organism evidence="1 2">
    <name type="scientific">Catharanthus roseus</name>
    <name type="common">Madagascar periwinkle</name>
    <name type="synonym">Vinca rosea</name>
    <dbReference type="NCBI Taxonomy" id="4058"/>
    <lineage>
        <taxon>Eukaryota</taxon>
        <taxon>Viridiplantae</taxon>
        <taxon>Streptophyta</taxon>
        <taxon>Embryophyta</taxon>
        <taxon>Tracheophyta</taxon>
        <taxon>Spermatophyta</taxon>
        <taxon>Magnoliopsida</taxon>
        <taxon>eudicotyledons</taxon>
        <taxon>Gunneridae</taxon>
        <taxon>Pentapetalae</taxon>
        <taxon>asterids</taxon>
        <taxon>lamiids</taxon>
        <taxon>Gentianales</taxon>
        <taxon>Apocynaceae</taxon>
        <taxon>Rauvolfioideae</taxon>
        <taxon>Vinceae</taxon>
        <taxon>Catharanthinae</taxon>
        <taxon>Catharanthus</taxon>
    </lineage>
</organism>
<name>A0ACC0BTD7_CATRO</name>
<dbReference type="Proteomes" id="UP001060085">
    <property type="component" value="Linkage Group LG02"/>
</dbReference>
<accession>A0ACC0BTD7</accession>
<reference evidence="2" key="1">
    <citation type="journal article" date="2023" name="Nat. Plants">
        <title>Single-cell RNA sequencing provides a high-resolution roadmap for understanding the multicellular compartmentation of specialized metabolism.</title>
        <authorList>
            <person name="Sun S."/>
            <person name="Shen X."/>
            <person name="Li Y."/>
            <person name="Li Y."/>
            <person name="Wang S."/>
            <person name="Li R."/>
            <person name="Zhang H."/>
            <person name="Shen G."/>
            <person name="Guo B."/>
            <person name="Wei J."/>
            <person name="Xu J."/>
            <person name="St-Pierre B."/>
            <person name="Chen S."/>
            <person name="Sun C."/>
        </authorList>
    </citation>
    <scope>NUCLEOTIDE SEQUENCE [LARGE SCALE GENOMIC DNA]</scope>
</reference>
<gene>
    <name evidence="1" type="ORF">M9H77_06856</name>
</gene>
<evidence type="ECO:0000313" key="2">
    <source>
        <dbReference type="Proteomes" id="UP001060085"/>
    </source>
</evidence>
<sequence length="131" mass="14577">MHTGHALSATNIPPKVLTQDQMKIRLTLLPIPETRIGGLIMYIPFHGSAFKGWTLAFFNTLLSASEILVVMIPCLYPPSCNSVNFSGSNFLSKWTCVIMTDNVQWLCVINNSAPYHRHIIDTSLNMLVNAT</sequence>
<dbReference type="EMBL" id="CM044702">
    <property type="protein sequence ID" value="KAI5675906.1"/>
    <property type="molecule type" value="Genomic_DNA"/>
</dbReference>
<protein>
    <submittedName>
        <fullName evidence="1">Uncharacterized protein</fullName>
    </submittedName>
</protein>
<proteinExistence type="predicted"/>
<keyword evidence="2" id="KW-1185">Reference proteome</keyword>
<evidence type="ECO:0000313" key="1">
    <source>
        <dbReference type="EMBL" id="KAI5675906.1"/>
    </source>
</evidence>
<comment type="caution">
    <text evidence="1">The sequence shown here is derived from an EMBL/GenBank/DDBJ whole genome shotgun (WGS) entry which is preliminary data.</text>
</comment>